<evidence type="ECO:0000313" key="2">
    <source>
        <dbReference type="EMBL" id="GAJ18867.1"/>
    </source>
</evidence>
<reference evidence="2" key="1">
    <citation type="journal article" date="2014" name="Front. Microbiol.">
        <title>High frequency of phylogenetically diverse reductive dehalogenase-homologous genes in deep subseafloor sedimentary metagenomes.</title>
        <authorList>
            <person name="Kawai M."/>
            <person name="Futagami T."/>
            <person name="Toyoda A."/>
            <person name="Takaki Y."/>
            <person name="Nishi S."/>
            <person name="Hori S."/>
            <person name="Arai W."/>
            <person name="Tsubouchi T."/>
            <person name="Morono Y."/>
            <person name="Uchiyama I."/>
            <person name="Ito T."/>
            <person name="Fujiyama A."/>
            <person name="Inagaki F."/>
            <person name="Takami H."/>
        </authorList>
    </citation>
    <scope>NUCLEOTIDE SEQUENCE</scope>
    <source>
        <strain evidence="2">Expedition CK06-06</strain>
    </source>
</reference>
<name>X1VJ72_9ZZZZ</name>
<feature type="non-terminal residue" evidence="2">
    <location>
        <position position="120"/>
    </location>
</feature>
<comment type="caution">
    <text evidence="2">The sequence shown here is derived from an EMBL/GenBank/DDBJ whole genome shotgun (WGS) entry which is preliminary data.</text>
</comment>
<dbReference type="AlphaFoldDB" id="X1VJ72"/>
<dbReference type="EMBL" id="BARW01040564">
    <property type="protein sequence ID" value="GAJ18867.1"/>
    <property type="molecule type" value="Genomic_DNA"/>
</dbReference>
<dbReference type="InterPro" id="IPR047640">
    <property type="entry name" value="RpiR-like"/>
</dbReference>
<accession>X1VJ72</accession>
<gene>
    <name evidence="2" type="ORF">S12H4_61222</name>
</gene>
<proteinExistence type="predicted"/>
<dbReference type="PANTHER" id="PTHR30514:SF18">
    <property type="entry name" value="RPIR-FAMILY TRANSCRIPTIONAL REGULATOR"/>
    <property type="match status" value="1"/>
</dbReference>
<feature type="domain" description="HTH rpiR-type" evidence="1">
    <location>
        <begin position="1"/>
        <end position="65"/>
    </location>
</feature>
<dbReference type="SUPFAM" id="SSF46689">
    <property type="entry name" value="Homeodomain-like"/>
    <property type="match status" value="1"/>
</dbReference>
<dbReference type="GO" id="GO:0003677">
    <property type="term" value="F:DNA binding"/>
    <property type="evidence" value="ECO:0007669"/>
    <property type="project" value="InterPro"/>
</dbReference>
<evidence type="ECO:0000259" key="1">
    <source>
        <dbReference type="PROSITE" id="PS51071"/>
    </source>
</evidence>
<protein>
    <recommendedName>
        <fullName evidence="1">HTH rpiR-type domain-containing protein</fullName>
    </recommendedName>
</protein>
<feature type="non-terminal residue" evidence="2">
    <location>
        <position position="1"/>
    </location>
</feature>
<dbReference type="PANTHER" id="PTHR30514">
    <property type="entry name" value="GLUCOKINASE"/>
    <property type="match status" value="1"/>
</dbReference>
<dbReference type="PROSITE" id="PS51071">
    <property type="entry name" value="HTH_RPIR"/>
    <property type="match status" value="1"/>
</dbReference>
<dbReference type="GO" id="GO:0003700">
    <property type="term" value="F:DNA-binding transcription factor activity"/>
    <property type="evidence" value="ECO:0007669"/>
    <property type="project" value="InterPro"/>
</dbReference>
<dbReference type="Gene3D" id="1.10.10.10">
    <property type="entry name" value="Winged helix-like DNA-binding domain superfamily/Winged helix DNA-binding domain"/>
    <property type="match status" value="1"/>
</dbReference>
<dbReference type="InterPro" id="IPR036388">
    <property type="entry name" value="WH-like_DNA-bd_sf"/>
</dbReference>
<organism evidence="2">
    <name type="scientific">marine sediment metagenome</name>
    <dbReference type="NCBI Taxonomy" id="412755"/>
    <lineage>
        <taxon>unclassified sequences</taxon>
        <taxon>metagenomes</taxon>
        <taxon>ecological metagenomes</taxon>
    </lineage>
</organism>
<dbReference type="Pfam" id="PF01418">
    <property type="entry name" value="HTH_6"/>
    <property type="match status" value="1"/>
</dbReference>
<dbReference type="InterPro" id="IPR000281">
    <property type="entry name" value="HTH_RpiR"/>
</dbReference>
<dbReference type="GO" id="GO:0097367">
    <property type="term" value="F:carbohydrate derivative binding"/>
    <property type="evidence" value="ECO:0007669"/>
    <property type="project" value="InterPro"/>
</dbReference>
<sequence>ELTPSQRRVAQYIYDNANEAFLLNSSQIAKTANVSEATVTRFVSHLGFSGFSEFKREIARQVLENFSTTKRLAESAQNLEGGGNVFSGILKGDMENIGTLTAKISDQLFEEAVNKLCSVE</sequence>
<dbReference type="InterPro" id="IPR009057">
    <property type="entry name" value="Homeodomain-like_sf"/>
</dbReference>